<organism evidence="13 14">
    <name type="scientific">Sciurus vulgaris</name>
    <name type="common">Eurasian red squirrel</name>
    <dbReference type="NCBI Taxonomy" id="55149"/>
    <lineage>
        <taxon>Eukaryota</taxon>
        <taxon>Metazoa</taxon>
        <taxon>Chordata</taxon>
        <taxon>Craniata</taxon>
        <taxon>Vertebrata</taxon>
        <taxon>Euteleostomi</taxon>
        <taxon>Mammalia</taxon>
        <taxon>Eutheria</taxon>
        <taxon>Euarchontoglires</taxon>
        <taxon>Glires</taxon>
        <taxon>Rodentia</taxon>
        <taxon>Sciuromorpha</taxon>
        <taxon>Sciuridae</taxon>
        <taxon>Sciurinae</taxon>
        <taxon>Sciurini</taxon>
        <taxon>Sciurus</taxon>
    </lineage>
</organism>
<evidence type="ECO:0000313" key="14">
    <source>
        <dbReference type="Proteomes" id="UP000694564"/>
    </source>
</evidence>
<dbReference type="Gene3D" id="1.10.287.110">
    <property type="entry name" value="DnaJ domain"/>
    <property type="match status" value="1"/>
</dbReference>
<accession>A0A8D2AJ22</accession>
<keyword evidence="4 9" id="KW-0802">TPR repeat</keyword>
<dbReference type="Pfam" id="PF13432">
    <property type="entry name" value="TPR_16"/>
    <property type="match status" value="3"/>
</dbReference>
<dbReference type="SUPFAM" id="SSF48452">
    <property type="entry name" value="TPR-like"/>
    <property type="match status" value="1"/>
</dbReference>
<protein>
    <recommendedName>
        <fullName evidence="8">DnaJ homolog subfamily C member 3</fullName>
    </recommendedName>
</protein>
<feature type="signal peptide" evidence="11">
    <location>
        <begin position="1"/>
        <end position="31"/>
    </location>
</feature>
<dbReference type="GO" id="GO:0051087">
    <property type="term" value="F:protein-folding chaperone binding"/>
    <property type="evidence" value="ECO:0007669"/>
    <property type="project" value="TreeGrafter"/>
</dbReference>
<feature type="chain" id="PRO_5034028538" description="DnaJ homolog subfamily C member 3" evidence="11">
    <location>
        <begin position="32"/>
        <end position="453"/>
    </location>
</feature>
<evidence type="ECO:0000256" key="3">
    <source>
        <dbReference type="ARBA" id="ARBA00022737"/>
    </source>
</evidence>
<dbReference type="InterPro" id="IPR011990">
    <property type="entry name" value="TPR-like_helical_dom_sf"/>
</dbReference>
<evidence type="ECO:0000256" key="6">
    <source>
        <dbReference type="ARBA" id="ARBA00023157"/>
    </source>
</evidence>
<dbReference type="Proteomes" id="UP000694564">
    <property type="component" value="Chromosome 4"/>
</dbReference>
<reference evidence="13" key="1">
    <citation type="submission" date="2025-08" db="UniProtKB">
        <authorList>
            <consortium name="Ensembl"/>
        </authorList>
    </citation>
    <scope>IDENTIFICATION</scope>
</reference>
<sequence length="453" mass="51869">MVAPGSVTSRLGAVFPFLLVLVDLQYEGAECGVNADVEKHLELGKKLLAAGQLADALSQFHAAVDGDPDNYIAYYRRATVFLAMGKSKAALPDLTKVIELKMDFTAARLQRGHLLLKQGKLDEAEDDFKKVVCVWDAELRELRAECFIKEGEPRKAISDLKATSKLKNDNTEAFYKISTLYYQLGDHELSLSEVRECLKLDQDHKRCFAHYKQVKKLNKLIESAEELIKDGRYTDATSKYESVMKTEPSIAEYTVRSKERICHCFSKDEKPVEAIRVCSEVLQMEPDNVNALKDRAEAYLIEEMYDEAIQDYEAAQEHNENDQQIREGLEKAQRLLKQSQKRDYYKILGVKRNAKKQEIIKAYRKLALQWHPDNFQNEEEKKKAEKKFIDIAAAKEVLSDPEMRKKFDDGEDPLDAESQQGGGGNPFHRSWNSWQGFNPFSSGGPFRFKFHFN</sequence>
<keyword evidence="7" id="KW-0834">Unfolded protein response</keyword>
<dbReference type="CDD" id="cd06257">
    <property type="entry name" value="DnaJ"/>
    <property type="match status" value="1"/>
</dbReference>
<dbReference type="FunFam" id="1.10.287.110:FF:000015">
    <property type="entry name" value="dnaJ homolog subfamily C member 3"/>
    <property type="match status" value="1"/>
</dbReference>
<evidence type="ECO:0000256" key="2">
    <source>
        <dbReference type="ARBA" id="ARBA00022729"/>
    </source>
</evidence>
<dbReference type="SUPFAM" id="SSF46565">
    <property type="entry name" value="Chaperone J-domain"/>
    <property type="match status" value="1"/>
</dbReference>
<comment type="subcellular location">
    <subcellularLocation>
        <location evidence="1">Endoplasmic reticulum</location>
    </subcellularLocation>
</comment>
<dbReference type="InterPro" id="IPR036869">
    <property type="entry name" value="J_dom_sf"/>
</dbReference>
<dbReference type="PRINTS" id="PR00625">
    <property type="entry name" value="JDOMAIN"/>
</dbReference>
<keyword evidence="5" id="KW-0256">Endoplasmic reticulum</keyword>
<keyword evidence="2 11" id="KW-0732">Signal</keyword>
<evidence type="ECO:0000256" key="7">
    <source>
        <dbReference type="ARBA" id="ARBA00023230"/>
    </source>
</evidence>
<dbReference type="InterPro" id="IPR051727">
    <property type="entry name" value="DnaJ_C3_Co-chaperones"/>
</dbReference>
<proteinExistence type="predicted"/>
<dbReference type="SMART" id="SM00271">
    <property type="entry name" value="DnaJ"/>
    <property type="match status" value="1"/>
</dbReference>
<dbReference type="GO" id="GO:0034975">
    <property type="term" value="P:protein folding in endoplasmic reticulum"/>
    <property type="evidence" value="ECO:0007669"/>
    <property type="project" value="TreeGrafter"/>
</dbReference>
<evidence type="ECO:0000256" key="8">
    <source>
        <dbReference type="ARBA" id="ARBA00039409"/>
    </source>
</evidence>
<dbReference type="Gene3D" id="1.25.40.10">
    <property type="entry name" value="Tetratricopeptide repeat domain"/>
    <property type="match status" value="2"/>
</dbReference>
<dbReference type="GO" id="GO:0005783">
    <property type="term" value="C:endoplasmic reticulum"/>
    <property type="evidence" value="ECO:0007669"/>
    <property type="project" value="UniProtKB-SubCell"/>
</dbReference>
<evidence type="ECO:0000256" key="10">
    <source>
        <dbReference type="SAM" id="MobiDB-lite"/>
    </source>
</evidence>
<dbReference type="AlphaFoldDB" id="A0A8D2AJ22"/>
<keyword evidence="14" id="KW-1185">Reference proteome</keyword>
<evidence type="ECO:0000259" key="12">
    <source>
        <dbReference type="PROSITE" id="PS50076"/>
    </source>
</evidence>
<dbReference type="PANTHER" id="PTHR44140">
    <property type="entry name" value="LD25575P"/>
    <property type="match status" value="1"/>
</dbReference>
<feature type="region of interest" description="Disordered" evidence="10">
    <location>
        <begin position="400"/>
        <end position="430"/>
    </location>
</feature>
<evidence type="ECO:0000256" key="9">
    <source>
        <dbReference type="PROSITE-ProRule" id="PRU00339"/>
    </source>
</evidence>
<evidence type="ECO:0000313" key="13">
    <source>
        <dbReference type="Ensembl" id="ENSSVLP00005001722.1"/>
    </source>
</evidence>
<evidence type="ECO:0000256" key="1">
    <source>
        <dbReference type="ARBA" id="ARBA00004240"/>
    </source>
</evidence>
<evidence type="ECO:0000256" key="11">
    <source>
        <dbReference type="SAM" id="SignalP"/>
    </source>
</evidence>
<feature type="repeat" description="TPR" evidence="9">
    <location>
        <begin position="37"/>
        <end position="70"/>
    </location>
</feature>
<keyword evidence="3" id="KW-0677">Repeat</keyword>
<dbReference type="SMART" id="SM00028">
    <property type="entry name" value="TPR"/>
    <property type="match status" value="7"/>
</dbReference>
<dbReference type="PANTHER" id="PTHR44140:SF3">
    <property type="entry name" value="DNAJ HOMOLOG SUBFAMILY C MEMBER 3"/>
    <property type="match status" value="1"/>
</dbReference>
<feature type="domain" description="J" evidence="12">
    <location>
        <begin position="343"/>
        <end position="411"/>
    </location>
</feature>
<feature type="repeat" description="TPR" evidence="9">
    <location>
        <begin position="289"/>
        <end position="322"/>
    </location>
</feature>
<dbReference type="Pfam" id="PF00226">
    <property type="entry name" value="DnaJ"/>
    <property type="match status" value="1"/>
</dbReference>
<reference evidence="13" key="2">
    <citation type="submission" date="2025-09" db="UniProtKB">
        <authorList>
            <consortium name="Ensembl"/>
        </authorList>
    </citation>
    <scope>IDENTIFICATION</scope>
</reference>
<dbReference type="PROSITE" id="PS50076">
    <property type="entry name" value="DNAJ_2"/>
    <property type="match status" value="1"/>
</dbReference>
<dbReference type="GeneTree" id="ENSGT00940000159806"/>
<dbReference type="InterPro" id="IPR001623">
    <property type="entry name" value="DnaJ_domain"/>
</dbReference>
<keyword evidence="6" id="KW-1015">Disulfide bond</keyword>
<dbReference type="InterPro" id="IPR019734">
    <property type="entry name" value="TPR_rpt"/>
</dbReference>
<dbReference type="Pfam" id="PF13181">
    <property type="entry name" value="TPR_8"/>
    <property type="match status" value="1"/>
</dbReference>
<dbReference type="OrthoDB" id="1726119at2759"/>
<dbReference type="GO" id="GO:0051787">
    <property type="term" value="F:misfolded protein binding"/>
    <property type="evidence" value="ECO:0007669"/>
    <property type="project" value="TreeGrafter"/>
</dbReference>
<name>A0A8D2AJ22_SCIVU</name>
<dbReference type="PROSITE" id="PS50005">
    <property type="entry name" value="TPR"/>
    <property type="match status" value="3"/>
</dbReference>
<evidence type="ECO:0000256" key="5">
    <source>
        <dbReference type="ARBA" id="ARBA00022824"/>
    </source>
</evidence>
<feature type="repeat" description="TPR" evidence="9">
    <location>
        <begin position="171"/>
        <end position="204"/>
    </location>
</feature>
<evidence type="ECO:0000256" key="4">
    <source>
        <dbReference type="ARBA" id="ARBA00022803"/>
    </source>
</evidence>
<dbReference type="GO" id="GO:0006986">
    <property type="term" value="P:response to unfolded protein"/>
    <property type="evidence" value="ECO:0007669"/>
    <property type="project" value="UniProtKB-KW"/>
</dbReference>
<dbReference type="Ensembl" id="ENSSVLT00005001901.1">
    <property type="protein sequence ID" value="ENSSVLP00005001722.1"/>
    <property type="gene ID" value="ENSSVLG00005001415.1"/>
</dbReference>
<gene>
    <name evidence="13" type="primary">DNAJC3</name>
</gene>